<sequence length="55" mass="6332">MSSFEKGVSKLNKHMKKRQQLISTVNLDVLRLCHLPQPTLAQNLAQTFSGYLWCE</sequence>
<reference evidence="2" key="1">
    <citation type="journal article" date="2007" name="Plant Cell">
        <title>Dothideomycete-plant interactions illuminated by genome sequencing and EST analysis of the wheat pathogen Stagonospora nodorum.</title>
        <authorList>
            <person name="Hane J.K."/>
            <person name="Lowe R.G."/>
            <person name="Solomon P.S."/>
            <person name="Tan K.C."/>
            <person name="Schoch C.L."/>
            <person name="Spatafora J.W."/>
            <person name="Crous P.W."/>
            <person name="Kodira C."/>
            <person name="Birren B.W."/>
            <person name="Galagan J.E."/>
            <person name="Torriani S.F."/>
            <person name="McDonald B.A."/>
            <person name="Oliver R.P."/>
        </authorList>
    </citation>
    <scope>NUCLEOTIDE SEQUENCE [LARGE SCALE GENOMIC DNA]</scope>
    <source>
        <strain evidence="2">SN15 / ATCC MYA-4574 / FGSC 10173</strain>
    </source>
</reference>
<dbReference type="GeneID" id="5972805"/>
<name>Q0URU1_PHANO</name>
<dbReference type="Proteomes" id="UP000001055">
    <property type="component" value="Unassembled WGS sequence"/>
</dbReference>
<dbReference type="KEGG" id="pno:SNOG_05523"/>
<protein>
    <submittedName>
        <fullName evidence="1">Uncharacterized protein</fullName>
    </submittedName>
</protein>
<proteinExistence type="predicted"/>
<evidence type="ECO:0000313" key="2">
    <source>
        <dbReference type="Proteomes" id="UP000001055"/>
    </source>
</evidence>
<dbReference type="HOGENOM" id="CLU_3033146_0_0_1"/>
<dbReference type="RefSeq" id="XP_001795928.1">
    <property type="nucleotide sequence ID" value="XM_001795876.1"/>
</dbReference>
<dbReference type="EMBL" id="CH445332">
    <property type="protein sequence ID" value="EAT86587.1"/>
    <property type="molecule type" value="Genomic_DNA"/>
</dbReference>
<gene>
    <name evidence="1" type="ORF">SNOG_05523</name>
</gene>
<organism evidence="1 2">
    <name type="scientific">Phaeosphaeria nodorum (strain SN15 / ATCC MYA-4574 / FGSC 10173)</name>
    <name type="common">Glume blotch fungus</name>
    <name type="synonym">Parastagonospora nodorum</name>
    <dbReference type="NCBI Taxonomy" id="321614"/>
    <lineage>
        <taxon>Eukaryota</taxon>
        <taxon>Fungi</taxon>
        <taxon>Dikarya</taxon>
        <taxon>Ascomycota</taxon>
        <taxon>Pezizomycotina</taxon>
        <taxon>Dothideomycetes</taxon>
        <taxon>Pleosporomycetidae</taxon>
        <taxon>Pleosporales</taxon>
        <taxon>Pleosporineae</taxon>
        <taxon>Phaeosphaeriaceae</taxon>
        <taxon>Parastagonospora</taxon>
    </lineage>
</organism>
<dbReference type="InParanoid" id="Q0URU1"/>
<dbReference type="AlphaFoldDB" id="Q0URU1"/>
<accession>Q0URU1</accession>
<evidence type="ECO:0000313" key="1">
    <source>
        <dbReference type="EMBL" id="EAT86587.1"/>
    </source>
</evidence>